<evidence type="ECO:0000256" key="1">
    <source>
        <dbReference type="ARBA" id="ARBA00006468"/>
    </source>
</evidence>
<feature type="region of interest" description="Disordered" evidence="3">
    <location>
        <begin position="176"/>
        <end position="199"/>
    </location>
</feature>
<dbReference type="Pfam" id="PF02181">
    <property type="entry name" value="FH2"/>
    <property type="match status" value="2"/>
</dbReference>
<dbReference type="PANTHER" id="PTHR45733:SF27">
    <property type="entry name" value="FORMIN-LIKE PROTEIN"/>
    <property type="match status" value="1"/>
</dbReference>
<feature type="region of interest" description="Disordered" evidence="3">
    <location>
        <begin position="263"/>
        <end position="446"/>
    </location>
</feature>
<dbReference type="InterPro" id="IPR035892">
    <property type="entry name" value="C2_domain_sf"/>
</dbReference>
<feature type="compositionally biased region" description="Basic and acidic residues" evidence="3">
    <location>
        <begin position="721"/>
        <end position="739"/>
    </location>
</feature>
<feature type="compositionally biased region" description="Pro residues" evidence="3">
    <location>
        <begin position="366"/>
        <end position="375"/>
    </location>
</feature>
<dbReference type="PANTHER" id="PTHR45733">
    <property type="entry name" value="FORMIN-J"/>
    <property type="match status" value="1"/>
</dbReference>
<evidence type="ECO:0000313" key="6">
    <source>
        <dbReference type="Proteomes" id="UP001291623"/>
    </source>
</evidence>
<name>A0AAE1R3X8_9SOLA</name>
<feature type="region of interest" description="Disordered" evidence="3">
    <location>
        <begin position="115"/>
        <end position="157"/>
    </location>
</feature>
<dbReference type="PROSITE" id="PS51182">
    <property type="entry name" value="C2_TENSIN"/>
    <property type="match status" value="1"/>
</dbReference>
<evidence type="ECO:0000313" key="5">
    <source>
        <dbReference type="EMBL" id="KAK4343277.1"/>
    </source>
</evidence>
<dbReference type="SUPFAM" id="SSF101447">
    <property type="entry name" value="Formin homology 2 domain (FH2 domain)"/>
    <property type="match status" value="1"/>
</dbReference>
<feature type="compositionally biased region" description="Pro residues" evidence="3">
    <location>
        <begin position="312"/>
        <end position="322"/>
    </location>
</feature>
<dbReference type="SUPFAM" id="SSF49562">
    <property type="entry name" value="C2 domain (Calcium/lipid-binding domain, CaLB)"/>
    <property type="match status" value="1"/>
</dbReference>
<dbReference type="GO" id="GO:0004721">
    <property type="term" value="F:phosphoprotein phosphatase activity"/>
    <property type="evidence" value="ECO:0007669"/>
    <property type="project" value="UniProtKB-KW"/>
</dbReference>
<organism evidence="5 6">
    <name type="scientific">Anisodus tanguticus</name>
    <dbReference type="NCBI Taxonomy" id="243964"/>
    <lineage>
        <taxon>Eukaryota</taxon>
        <taxon>Viridiplantae</taxon>
        <taxon>Streptophyta</taxon>
        <taxon>Embryophyta</taxon>
        <taxon>Tracheophyta</taxon>
        <taxon>Spermatophyta</taxon>
        <taxon>Magnoliopsida</taxon>
        <taxon>eudicotyledons</taxon>
        <taxon>Gunneridae</taxon>
        <taxon>Pentapetalae</taxon>
        <taxon>asterids</taxon>
        <taxon>lamiids</taxon>
        <taxon>Solanales</taxon>
        <taxon>Solanaceae</taxon>
        <taxon>Solanoideae</taxon>
        <taxon>Hyoscyameae</taxon>
        <taxon>Anisodus</taxon>
    </lineage>
</organism>
<dbReference type="Gene3D" id="1.20.58.2220">
    <property type="entry name" value="Formin, FH2 domain"/>
    <property type="match status" value="3"/>
</dbReference>
<sequence>MMFRAMFNTSFIKSNILILNHDEVDTLWDAKDQFPKDFRAEGDEPGNVLQLVETKGEMKMSYLQPSIALSRSSPIGSSVEYSARFQIVEKTDMKISKLQPSISFPMLTSTGFSVESNASGTSSPVSPHEHTTVGHSSLHGQESGKLKKNSSLPEIKNRPLMTDVLTFPSLPPLPANDQGIVTVPSSQPTLPRDQSPNTVYLKDDRTTVSQLDTSLLPLEMPLSPCENDKIAKIQPVLPNSPSASSSPSGPISNIKHLEEKLINKSGMSPSPPHSAPSLEENSASVCGTPQTPAPPTPPSKFNSVNCSSISGPPQPPSPPNPPLKERLVSKGGMPPPPPLPPLPLPPPPPPLPEQPLKENFPLTGGPCPPPPPPLPSSQASKHKDLYAVPPAPPPPSLVSSLKNNNNLPKSVPSVPPPPVSFPKSNNVPASPSPPPPVAPPPSKNYRRLLSSTMTSRSNSTKKLKPLQWLKISRAVQGSLWSEIEKCSYASKSSVIDMPELEYFFSVRNLDQVGSERNGSSRTTFGQKPQKVQLIDHRRAYNCEIMLSKGYKEQKEKLDRCEQFMSELMQVPRIESKLRVFSFTIQFQSQISELRSNLNIVNSVTDQANILLLSEILADKLPELLDFSKDLSSLEPALKIQLKFLAEEMQAINKGKEKVVDELSMSENDGPMSKNFCKALKEFLSSAEGEVSSLAQLFSGVGEIVDLLIIYFGEDPAQETRKQLEFERKKAEKEAKEKQRTSASNKKT</sequence>
<evidence type="ECO:0000256" key="3">
    <source>
        <dbReference type="SAM" id="MobiDB-lite"/>
    </source>
</evidence>
<feature type="domain" description="C2 tensin-type" evidence="4">
    <location>
        <begin position="1"/>
        <end position="47"/>
    </location>
</feature>
<comment type="similarity">
    <text evidence="1">Belongs to the formin-like family. Class-II subfamily.</text>
</comment>
<comment type="caution">
    <text evidence="5">The sequence shown here is derived from an EMBL/GenBank/DDBJ whole genome shotgun (WGS) entry which is preliminary data.</text>
</comment>
<protein>
    <recommendedName>
        <fullName evidence="4">C2 tensin-type domain-containing protein</fullName>
    </recommendedName>
</protein>
<dbReference type="InterPro" id="IPR051144">
    <property type="entry name" value="Formin_homology_domain"/>
</dbReference>
<feature type="region of interest" description="Disordered" evidence="3">
    <location>
        <begin position="721"/>
        <end position="747"/>
    </location>
</feature>
<feature type="compositionally biased region" description="Polar residues" evidence="3">
    <location>
        <begin position="183"/>
        <end position="198"/>
    </location>
</feature>
<dbReference type="InterPro" id="IPR042201">
    <property type="entry name" value="FH2_Formin_sf"/>
</dbReference>
<feature type="compositionally biased region" description="Low complexity" evidence="3">
    <location>
        <begin position="397"/>
        <end position="412"/>
    </location>
</feature>
<dbReference type="Proteomes" id="UP001291623">
    <property type="component" value="Unassembled WGS sequence"/>
</dbReference>
<proteinExistence type="inferred from homology"/>
<dbReference type="Pfam" id="PF10409">
    <property type="entry name" value="PTEN_C2"/>
    <property type="match status" value="1"/>
</dbReference>
<keyword evidence="2" id="KW-0378">Hydrolase</keyword>
<dbReference type="InterPro" id="IPR015425">
    <property type="entry name" value="FH2_Formin"/>
</dbReference>
<dbReference type="EMBL" id="JAVYJV010000020">
    <property type="protein sequence ID" value="KAK4343277.1"/>
    <property type="molecule type" value="Genomic_DNA"/>
</dbReference>
<evidence type="ECO:0000256" key="2">
    <source>
        <dbReference type="ARBA" id="ARBA00022912"/>
    </source>
</evidence>
<dbReference type="Gene3D" id="2.60.40.1110">
    <property type="match status" value="1"/>
</dbReference>
<feature type="compositionally biased region" description="Pro residues" evidence="3">
    <location>
        <begin position="333"/>
        <end position="353"/>
    </location>
</feature>
<accession>A0AAE1R3X8</accession>
<dbReference type="AlphaFoldDB" id="A0AAE1R3X8"/>
<gene>
    <name evidence="5" type="ORF">RND71_036371</name>
</gene>
<feature type="compositionally biased region" description="Polar residues" evidence="3">
    <location>
        <begin position="115"/>
        <end position="125"/>
    </location>
</feature>
<keyword evidence="6" id="KW-1185">Reference proteome</keyword>
<evidence type="ECO:0000259" key="4">
    <source>
        <dbReference type="PROSITE" id="PS51182"/>
    </source>
</evidence>
<reference evidence="5" key="1">
    <citation type="submission" date="2023-12" db="EMBL/GenBank/DDBJ databases">
        <title>Genome assembly of Anisodus tanguticus.</title>
        <authorList>
            <person name="Wang Y.-J."/>
        </authorList>
    </citation>
    <scope>NUCLEOTIDE SEQUENCE</scope>
    <source>
        <strain evidence="5">KB-2021</strain>
        <tissue evidence="5">Leaf</tissue>
    </source>
</reference>
<dbReference type="InterPro" id="IPR014020">
    <property type="entry name" value="Tensin_C2-dom"/>
</dbReference>
<keyword evidence="2" id="KW-0904">Protein phosphatase</keyword>
<feature type="compositionally biased region" description="Pro residues" evidence="3">
    <location>
        <begin position="430"/>
        <end position="442"/>
    </location>
</feature>